<proteinExistence type="predicted"/>
<protein>
    <submittedName>
        <fullName evidence="1">Uncharacterized protein</fullName>
    </submittedName>
</protein>
<dbReference type="Proteomes" id="UP000009328">
    <property type="component" value="Unassembled WGS sequence"/>
</dbReference>
<sequence length="266" mass="30622">MSSLPKIKAIVLDWDDTITNKDTISLVAEAAYLTKPEFPQPWSHFSEVYYSNYKLYTSNWGERTTFKDELEFQKGLKQVELSSVNEYVGLQLFKDISTKSLEDQSSKVEIKPNFFQIFQKLYDNKIPIILLSCNWTSIIMDKIFKDHGFEQHEHFKIITNEFEVEQGILTGQVLENVSIRTGADKVEHVHKILQDLRKLGINDGVYYIGDSSTDVLPMLETDYGIVIGDGSATKTLQRLNINYDEGIKGDSKIKHIKNWNELNELV</sequence>
<dbReference type="STRING" id="1206466.K0KPU3"/>
<dbReference type="InterPro" id="IPR023214">
    <property type="entry name" value="HAD_sf"/>
</dbReference>
<dbReference type="Pfam" id="PF12710">
    <property type="entry name" value="HAD"/>
    <property type="match status" value="1"/>
</dbReference>
<organism evidence="1 2">
    <name type="scientific">Wickerhamomyces ciferrii (strain ATCC 14091 / BCRC 22168 / CBS 111 / JCM 3599 / NBRC 0793 / NRRL Y-1031 F-60-10)</name>
    <name type="common">Yeast</name>
    <name type="synonym">Pichia ciferrii</name>
    <dbReference type="NCBI Taxonomy" id="1206466"/>
    <lineage>
        <taxon>Eukaryota</taxon>
        <taxon>Fungi</taxon>
        <taxon>Dikarya</taxon>
        <taxon>Ascomycota</taxon>
        <taxon>Saccharomycotina</taxon>
        <taxon>Saccharomycetes</taxon>
        <taxon>Phaffomycetales</taxon>
        <taxon>Wickerhamomycetaceae</taxon>
        <taxon>Wickerhamomyces</taxon>
    </lineage>
</organism>
<comment type="caution">
    <text evidence="1">The sequence shown here is derived from an EMBL/GenBank/DDBJ whole genome shotgun (WGS) entry which is preliminary data.</text>
</comment>
<evidence type="ECO:0000313" key="2">
    <source>
        <dbReference type="Proteomes" id="UP000009328"/>
    </source>
</evidence>
<dbReference type="AlphaFoldDB" id="K0KPU3"/>
<dbReference type="PANTHER" id="PTHR28181:SF1">
    <property type="entry name" value="COLD TOLERANCE PROTEIN 1"/>
    <property type="match status" value="1"/>
</dbReference>
<dbReference type="InterPro" id="IPR036412">
    <property type="entry name" value="HAD-like_sf"/>
</dbReference>
<dbReference type="FunCoup" id="K0KPU3">
    <property type="interactions" value="27"/>
</dbReference>
<name>K0KPU3_WICCF</name>
<dbReference type="PANTHER" id="PTHR28181">
    <property type="entry name" value="UPF0655 PROTEIN YCR015C"/>
    <property type="match status" value="1"/>
</dbReference>
<gene>
    <name evidence="1" type="ORF">BN7_3741</name>
</gene>
<dbReference type="SUPFAM" id="SSF56784">
    <property type="entry name" value="HAD-like"/>
    <property type="match status" value="1"/>
</dbReference>
<reference evidence="1 2" key="1">
    <citation type="journal article" date="2012" name="Eukaryot. Cell">
        <title>Draft genome sequence of Wickerhamomyces ciferrii NRRL Y-1031 F-60-10.</title>
        <authorList>
            <person name="Schneider J."/>
            <person name="Andrea H."/>
            <person name="Blom J."/>
            <person name="Jaenicke S."/>
            <person name="Ruckert C."/>
            <person name="Schorsch C."/>
            <person name="Szczepanowski R."/>
            <person name="Farwick M."/>
            <person name="Goesmann A."/>
            <person name="Puhler A."/>
            <person name="Schaffer S."/>
            <person name="Tauch A."/>
            <person name="Kohler T."/>
            <person name="Brinkrolf K."/>
        </authorList>
    </citation>
    <scope>NUCLEOTIDE SEQUENCE [LARGE SCALE GENOMIC DNA]</scope>
    <source>
        <strain evidence="2">ATCC 14091 / BCRC 22168 / CBS 111 / JCM 3599 / NBRC 0793 / NRRL Y-1031 F-60-10</strain>
    </source>
</reference>
<dbReference type="EMBL" id="CAIF01000111">
    <property type="protein sequence ID" value="CCH44182.1"/>
    <property type="molecule type" value="Genomic_DNA"/>
</dbReference>
<dbReference type="InterPro" id="IPR050849">
    <property type="entry name" value="HAD-like_hydrolase_phosphatase"/>
</dbReference>
<accession>K0KPU3</accession>
<dbReference type="eggNOG" id="ENOG502S7B4">
    <property type="taxonomic scope" value="Eukaryota"/>
</dbReference>
<keyword evidence="2" id="KW-1185">Reference proteome</keyword>
<dbReference type="Gene3D" id="3.40.50.1000">
    <property type="entry name" value="HAD superfamily/HAD-like"/>
    <property type="match status" value="1"/>
</dbReference>
<dbReference type="HOGENOM" id="CLU_056574_2_0_1"/>
<evidence type="ECO:0000313" key="1">
    <source>
        <dbReference type="EMBL" id="CCH44182.1"/>
    </source>
</evidence>
<dbReference type="InParanoid" id="K0KPU3"/>